<gene>
    <name evidence="1" type="ORF">RR48_01481</name>
</gene>
<organism evidence="1 2">
    <name type="scientific">Papilio machaon</name>
    <name type="common">Old World swallowtail butterfly</name>
    <dbReference type="NCBI Taxonomy" id="76193"/>
    <lineage>
        <taxon>Eukaryota</taxon>
        <taxon>Metazoa</taxon>
        <taxon>Ecdysozoa</taxon>
        <taxon>Arthropoda</taxon>
        <taxon>Hexapoda</taxon>
        <taxon>Insecta</taxon>
        <taxon>Pterygota</taxon>
        <taxon>Neoptera</taxon>
        <taxon>Endopterygota</taxon>
        <taxon>Lepidoptera</taxon>
        <taxon>Glossata</taxon>
        <taxon>Ditrysia</taxon>
        <taxon>Papilionoidea</taxon>
        <taxon>Papilionidae</taxon>
        <taxon>Papilioninae</taxon>
        <taxon>Papilio</taxon>
    </lineage>
</organism>
<evidence type="ECO:0000313" key="1">
    <source>
        <dbReference type="EMBL" id="KPJ10580.1"/>
    </source>
</evidence>
<protein>
    <submittedName>
        <fullName evidence="1">Glutathione S-transferase 2</fullName>
    </submittedName>
</protein>
<keyword evidence="1" id="KW-0808">Transferase</keyword>
<dbReference type="Proteomes" id="UP000053240">
    <property type="component" value="Unassembled WGS sequence"/>
</dbReference>
<name>A0A0N1PI75_PAPMA</name>
<evidence type="ECO:0000313" key="2">
    <source>
        <dbReference type="Proteomes" id="UP000053240"/>
    </source>
</evidence>
<dbReference type="EMBL" id="KQ460941">
    <property type="protein sequence ID" value="KPJ10580.1"/>
    <property type="molecule type" value="Genomic_DNA"/>
</dbReference>
<dbReference type="InParanoid" id="A0A0N1PI75"/>
<dbReference type="Gene3D" id="1.20.1050.10">
    <property type="match status" value="1"/>
</dbReference>
<sequence length="92" mass="10581">MFGCIDGHLFKEAAAVHYKNDKTVKAKKHDDFAKNVYPAVLNKLENKGHLALGKIPNLKEKYLSFKKLYDTVFFFPKIQGYVSKLPTPVYNF</sequence>
<dbReference type="GO" id="GO:0016740">
    <property type="term" value="F:transferase activity"/>
    <property type="evidence" value="ECO:0007669"/>
    <property type="project" value="UniProtKB-KW"/>
</dbReference>
<reference evidence="1 2" key="1">
    <citation type="journal article" date="2015" name="Nat. Commun.">
        <title>Outbred genome sequencing and CRISPR/Cas9 gene editing in butterflies.</title>
        <authorList>
            <person name="Li X."/>
            <person name="Fan D."/>
            <person name="Zhang W."/>
            <person name="Liu G."/>
            <person name="Zhang L."/>
            <person name="Zhao L."/>
            <person name="Fang X."/>
            <person name="Chen L."/>
            <person name="Dong Y."/>
            <person name="Chen Y."/>
            <person name="Ding Y."/>
            <person name="Zhao R."/>
            <person name="Feng M."/>
            <person name="Zhu Y."/>
            <person name="Feng Y."/>
            <person name="Jiang X."/>
            <person name="Zhu D."/>
            <person name="Xiang H."/>
            <person name="Feng X."/>
            <person name="Li S."/>
            <person name="Wang J."/>
            <person name="Zhang G."/>
            <person name="Kronforst M.R."/>
            <person name="Wang W."/>
        </authorList>
    </citation>
    <scope>NUCLEOTIDE SEQUENCE [LARGE SCALE GENOMIC DNA]</scope>
    <source>
        <strain evidence="1">Ya'a_city_454_Pm</strain>
        <tissue evidence="1">Whole body</tissue>
    </source>
</reference>
<accession>A0A0N1PI75</accession>
<proteinExistence type="predicted"/>
<keyword evidence="2" id="KW-1185">Reference proteome</keyword>
<dbReference type="AlphaFoldDB" id="A0A0N1PI75"/>